<evidence type="ECO:0000256" key="1">
    <source>
        <dbReference type="SAM" id="MobiDB-lite"/>
    </source>
</evidence>
<reference evidence="4 5" key="1">
    <citation type="journal article" date="2013" name="PLoS Genet.">
        <title>Genomic mechanisms accounting for the adaptation to parasitism in nematode-trapping fungi.</title>
        <authorList>
            <person name="Meerupati T."/>
            <person name="Andersson K.M."/>
            <person name="Friman E."/>
            <person name="Kumar D."/>
            <person name="Tunlid A."/>
            <person name="Ahren D."/>
        </authorList>
    </citation>
    <scope>NUCLEOTIDE SEQUENCE [LARGE SCALE GENOMIC DNA]</scope>
    <source>
        <strain evidence="4 5">CBS 200.50</strain>
    </source>
</reference>
<evidence type="ECO:0000313" key="4">
    <source>
        <dbReference type="EMBL" id="EPS43053.1"/>
    </source>
</evidence>
<dbReference type="OMA" id="REVQYSQ"/>
<feature type="domain" description="ZW10 C-terminal helical" evidence="3">
    <location>
        <begin position="699"/>
        <end position="843"/>
    </location>
</feature>
<proteinExistence type="predicted"/>
<dbReference type="GO" id="GO:0005737">
    <property type="term" value="C:cytoplasm"/>
    <property type="evidence" value="ECO:0007669"/>
    <property type="project" value="GOC"/>
</dbReference>
<dbReference type="Proteomes" id="UP000015100">
    <property type="component" value="Unassembled WGS sequence"/>
</dbReference>
<dbReference type="PANTHER" id="PTHR12205">
    <property type="entry name" value="CENTROMERE/KINETOCHORE PROTEIN ZW10"/>
    <property type="match status" value="1"/>
</dbReference>
<dbReference type="STRING" id="1284197.S8BU97"/>
<dbReference type="Pfam" id="PF22766">
    <property type="entry name" value="ZW10_C2"/>
    <property type="match status" value="1"/>
</dbReference>
<dbReference type="HOGENOM" id="CLU_006571_0_0_1"/>
<dbReference type="GO" id="GO:0007094">
    <property type="term" value="P:mitotic spindle assembly checkpoint signaling"/>
    <property type="evidence" value="ECO:0007669"/>
    <property type="project" value="TreeGrafter"/>
</dbReference>
<feature type="compositionally biased region" description="Acidic residues" evidence="1">
    <location>
        <begin position="469"/>
        <end position="489"/>
    </location>
</feature>
<comment type="caution">
    <text evidence="4">The sequence shown here is derived from an EMBL/GenBank/DDBJ whole genome shotgun (WGS) entry which is preliminary data.</text>
</comment>
<name>S8BU97_DACHA</name>
<dbReference type="PANTHER" id="PTHR12205:SF0">
    <property type="entry name" value="CENTROMERE_KINETOCHORE PROTEIN ZW10 HOMOLOG"/>
    <property type="match status" value="1"/>
</dbReference>
<feature type="compositionally biased region" description="Basic and acidic residues" evidence="1">
    <location>
        <begin position="455"/>
        <end position="468"/>
    </location>
</feature>
<organism evidence="4 5">
    <name type="scientific">Dactylellina haptotyla (strain CBS 200.50)</name>
    <name type="common">Nematode-trapping fungus</name>
    <name type="synonym">Monacrosporium haptotylum</name>
    <dbReference type="NCBI Taxonomy" id="1284197"/>
    <lineage>
        <taxon>Eukaryota</taxon>
        <taxon>Fungi</taxon>
        <taxon>Dikarya</taxon>
        <taxon>Ascomycota</taxon>
        <taxon>Pezizomycotina</taxon>
        <taxon>Orbiliomycetes</taxon>
        <taxon>Orbiliales</taxon>
        <taxon>Orbiliaceae</taxon>
        <taxon>Dactylellina</taxon>
    </lineage>
</organism>
<accession>S8BU97</accession>
<dbReference type="GO" id="GO:1990423">
    <property type="term" value="C:RZZ complex"/>
    <property type="evidence" value="ECO:0007669"/>
    <property type="project" value="TreeGrafter"/>
</dbReference>
<evidence type="ECO:0000259" key="2">
    <source>
        <dbReference type="Pfam" id="PF20665"/>
    </source>
</evidence>
<reference evidence="5" key="2">
    <citation type="submission" date="2013-04" db="EMBL/GenBank/DDBJ databases">
        <title>Genomic mechanisms accounting for the adaptation to parasitism in nematode-trapping fungi.</title>
        <authorList>
            <person name="Ahren D.G."/>
        </authorList>
    </citation>
    <scope>NUCLEOTIDE SEQUENCE [LARGE SCALE GENOMIC DNA]</scope>
    <source>
        <strain evidence="5">CBS 200.50</strain>
    </source>
</reference>
<keyword evidence="5" id="KW-1185">Reference proteome</keyword>
<protein>
    <submittedName>
        <fullName evidence="4">Uncharacterized protein</fullName>
    </submittedName>
</protein>
<feature type="compositionally biased region" description="Acidic residues" evidence="1">
    <location>
        <begin position="504"/>
        <end position="519"/>
    </location>
</feature>
<gene>
    <name evidence="4" type="ORF">H072_2917</name>
</gene>
<feature type="region of interest" description="Disordered" evidence="1">
    <location>
        <begin position="444"/>
        <end position="542"/>
    </location>
</feature>
<dbReference type="InterPro" id="IPR046362">
    <property type="entry name" value="Zw10/DSL1_C_sf"/>
</dbReference>
<dbReference type="Gene3D" id="1.10.357.150">
    <property type="match status" value="1"/>
</dbReference>
<evidence type="ECO:0000259" key="3">
    <source>
        <dbReference type="Pfam" id="PF22766"/>
    </source>
</evidence>
<dbReference type="eggNOG" id="KOG2163">
    <property type="taxonomic scope" value="Eukaryota"/>
</dbReference>
<sequence>MVSEKDIAQAVLQAVDGLFPEIEEISSAELSPDNLPAILSLLQETIDGVKSEIKHIGESQQAEVTAWTKEARQLHTELSQDHDSLSEITQFESRGAVNDRVNDLGSQQTLLSDEIVFNEELVAILNDLKELQDVVSSSQAHASEGRLDEACEQFEVVGQLFDKLSGSDQILAVGLMKENIRSLKEGLIHDAEDCWTRLISSNLEDSSVTIQTSVTVRLGTITGEKLVNTIDKLGILKEKLDRLHYRITHSLIFPRLQPISGATYTFIVSTEQNRLQLRKRPSPDQTVGALYADLKIVFGFLSEKLGSSISRRLSKILTSAVLNQLMGSYLPECIPTDLDHFNEFDTILNETSAFEQYLDSTGWLEGNRGELRDWVSRAPRIWLNRRREEALDSLRKAFSTGLGKRHRVERIERVQQVDGVLEASKPIDTAEDNWDTNWDVEIEEDEPKPKAAPKSAHEKPKSDPKPQADEEDVSGWGFDDDIDLEDDTAGDSSKTGPGQASKDGDEDESADWGWGDDDADNKKEAQPSHQSNGKPKEKDVQDITLRETYSVTSIPQEVINIILRTVEEAEKLSQPQYSNLTISSSTSGLLTIPASVLNAYRALAGIFYRDDPSPAICIYNDCEWLEENLVELEKEVKSKSGPFGGFDLQTSIKSISSFGRRSYWKEMDNKRLIFTDLMDGAQGFENCTQYPMSENCDTAIMSVIDALQGIEMQWRDTLSRSALSQSLGSLLNTIIRKFISDVEDLGDISADASAKLSSYVTDIGRLESLFRMPDQPKDALPMTAVYCEQWLKFQYLGNILDSSMAEIMDLWRDGALVDFETDELMDLIRALFADGEKRSQVLDELRRAR</sequence>
<evidence type="ECO:0000313" key="5">
    <source>
        <dbReference type="Proteomes" id="UP000015100"/>
    </source>
</evidence>
<feature type="domain" description="Centromere/kinetochore protein zw10 middle" evidence="2">
    <location>
        <begin position="204"/>
        <end position="396"/>
    </location>
</feature>
<dbReference type="GO" id="GO:0006888">
    <property type="term" value="P:endoplasmic reticulum to Golgi vesicle-mediated transport"/>
    <property type="evidence" value="ECO:0007669"/>
    <property type="project" value="TreeGrafter"/>
</dbReference>
<dbReference type="EMBL" id="AQGS01000089">
    <property type="protein sequence ID" value="EPS43053.1"/>
    <property type="molecule type" value="Genomic_DNA"/>
</dbReference>
<dbReference type="InterPro" id="IPR048344">
    <property type="entry name" value="Zw10_middle"/>
</dbReference>
<dbReference type="AlphaFoldDB" id="S8BU97"/>
<dbReference type="OrthoDB" id="534815at2759"/>
<dbReference type="Pfam" id="PF20665">
    <property type="entry name" value="Zw10_middle"/>
    <property type="match status" value="1"/>
</dbReference>
<dbReference type="InterPro" id="IPR055148">
    <property type="entry name" value="ZW10_C_2"/>
</dbReference>